<evidence type="ECO:0000313" key="4">
    <source>
        <dbReference type="Proteomes" id="UP000093954"/>
    </source>
</evidence>
<gene>
    <name evidence="3" type="ORF">CLRAG_31930</name>
</gene>
<dbReference type="PANTHER" id="PTHR23019:SF0">
    <property type="entry name" value="NUCLEAR PORE MEMBRANE GLYCOPROTEIN 210"/>
    <property type="match status" value="1"/>
</dbReference>
<dbReference type="Gene3D" id="2.60.40.1080">
    <property type="match status" value="4"/>
</dbReference>
<accession>A0A1A6AMH0</accession>
<dbReference type="InterPro" id="IPR008930">
    <property type="entry name" value="Terpenoid_cyclase/PrenylTrfase"/>
</dbReference>
<evidence type="ECO:0000313" key="3">
    <source>
        <dbReference type="EMBL" id="OBR91251.1"/>
    </source>
</evidence>
<dbReference type="SUPFAM" id="SSF49373">
    <property type="entry name" value="Invasin/intimin cell-adhesion fragments"/>
    <property type="match status" value="4"/>
</dbReference>
<evidence type="ECO:0000256" key="1">
    <source>
        <dbReference type="SAM" id="SignalP"/>
    </source>
</evidence>
<dbReference type="RefSeq" id="WP_065079281.1">
    <property type="nucleotide sequence ID" value="NZ_LROS01000044.1"/>
</dbReference>
<dbReference type="AlphaFoldDB" id="A0A1A6AMH0"/>
<dbReference type="InterPro" id="IPR045197">
    <property type="entry name" value="NUP210-like"/>
</dbReference>
<feature type="domain" description="BIG2" evidence="2">
    <location>
        <begin position="628"/>
        <end position="704"/>
    </location>
</feature>
<feature type="chain" id="PRO_5039449401" evidence="1">
    <location>
        <begin position="28"/>
        <end position="1008"/>
    </location>
</feature>
<dbReference type="PATRIC" id="fig|1353534.3.peg.3241"/>
<feature type="signal peptide" evidence="1">
    <location>
        <begin position="1"/>
        <end position="27"/>
    </location>
</feature>
<dbReference type="Pfam" id="PF02368">
    <property type="entry name" value="Big_2"/>
    <property type="match status" value="4"/>
</dbReference>
<feature type="domain" description="BIG2" evidence="2">
    <location>
        <begin position="328"/>
        <end position="405"/>
    </location>
</feature>
<protein>
    <submittedName>
        <fullName evidence="3">Bacterial Ig-like domain (Group 2)</fullName>
    </submittedName>
</protein>
<feature type="domain" description="BIG2" evidence="2">
    <location>
        <begin position="528"/>
        <end position="605"/>
    </location>
</feature>
<name>A0A1A6AMH0_9CLOT</name>
<organism evidence="3 4">
    <name type="scientific">Clostridium ragsdalei P11</name>
    <dbReference type="NCBI Taxonomy" id="1353534"/>
    <lineage>
        <taxon>Bacteria</taxon>
        <taxon>Bacillati</taxon>
        <taxon>Bacillota</taxon>
        <taxon>Clostridia</taxon>
        <taxon>Eubacteriales</taxon>
        <taxon>Clostridiaceae</taxon>
        <taxon>Clostridium</taxon>
    </lineage>
</organism>
<comment type="caution">
    <text evidence="3">The sequence shown here is derived from an EMBL/GenBank/DDBJ whole genome shotgun (WGS) entry which is preliminary data.</text>
</comment>
<sequence>MKNFKVKLMSFFVTIMMMLGIVGTGTAQVFADGTGYSSQINSLINSMSPSIIQNMGDWQTLDLNKAGKEVPGSYLTNLESNIKSGSDSLSLPTDYERTSLGILAAGGDPTNFAGMNLIEKIYNNEGIKDQGINAYVFALIALDAGKFNIPDGSKWTRDSLIQGILDNKTTDGGWSYSGGSADPDMTGMALSALAPYYGTKANVKSAVDGAVEILANIEKNDGGFASWSPKDGGGDENANSEAMVIIGLCDNNVDPTTDSRFTKNGKNPLDALLSYTVSDNSGFGYTDNKSANGMATEQGFRALAAYNLFKEGKGSVYKNFAANTSDTKVTGISLDKTSAKLTEGDSLQLIPTIAPKDATNTKVDWSSSDKAIAAVDGNGNVTAVKAGTATITATTEDGQKTAVCTITVIAKTVPDKTIHVSMIIDGYKGNMLTDENIEAAEGQTVYSMFKNELAAKGITYKNPGGDFSPYISDIAGETEKDRGAQSGWKYSVNGVFPNVGCGSVNLKDGDKVHWIYVEGAWDEIQFRDVDSISLDKQSLNLNVNGTQQLTATIDPDNATDKGVTWKSSDPTVAKVDENGNVTAVKAGTATITAASVDNDRTDFNQKKYGPKTDQCTITVNSQQPQIVKVTGVSLDKTSANLTTGDTLQLIPTITPKDATNTKIDWSSSDKTIAAVDENGKVTAVKAGTAAITVVSEDNKDAKAQCTVTVSDKKQAVQVDLSVTGYKGSILDAKSIEAEGGKTVEQFVKQVLDDKKIEYTDDNGYFSMIDNESQRDRGAISGWMYDVNGIQPTLGMKDYKVKNGDKIRLFFTSDFGKTMFRDIDKISLDNTKMSLNVGDIQTIRANVSPITATETVNWSSSDPTIAEVDNNGKVTAVKIGTATITASGKYNKNITAQCAVTVAQPLVITNLTKDSSFKLGDDAKISVKAENNSGKDQDASLIVALYDEGGKFINYVCGRQTIKNNDSSILTTMMKLPEEGAYKLKAFIWDSLESMNIISDSIDIPVQSK</sequence>
<dbReference type="SMART" id="SM00635">
    <property type="entry name" value="BID_2"/>
    <property type="match status" value="4"/>
</dbReference>
<dbReference type="Gene3D" id="1.50.10.20">
    <property type="match status" value="1"/>
</dbReference>
<dbReference type="Gene3D" id="2.170.130.30">
    <property type="match status" value="1"/>
</dbReference>
<evidence type="ECO:0000259" key="2">
    <source>
        <dbReference type="SMART" id="SM00635"/>
    </source>
</evidence>
<dbReference type="SUPFAM" id="SSF48239">
    <property type="entry name" value="Terpenoid cyclases/Protein prenyltransferases"/>
    <property type="match status" value="1"/>
</dbReference>
<dbReference type="InterPro" id="IPR008964">
    <property type="entry name" value="Invasin/intimin_cell_adhesion"/>
</dbReference>
<dbReference type="Proteomes" id="UP000093954">
    <property type="component" value="Unassembled WGS sequence"/>
</dbReference>
<feature type="domain" description="BIG2" evidence="2">
    <location>
        <begin position="821"/>
        <end position="895"/>
    </location>
</feature>
<dbReference type="InterPro" id="IPR003343">
    <property type="entry name" value="Big_2"/>
</dbReference>
<proteinExistence type="predicted"/>
<dbReference type="EMBL" id="LROS01000044">
    <property type="protein sequence ID" value="OBR91251.1"/>
    <property type="molecule type" value="Genomic_DNA"/>
</dbReference>
<keyword evidence="1" id="KW-0732">Signal</keyword>
<dbReference type="PANTHER" id="PTHR23019">
    <property type="entry name" value="NUCLEAR PORE MEMBRANE GLYCOPROTEIN GP210-RELATED"/>
    <property type="match status" value="1"/>
</dbReference>
<reference evidence="3 4" key="1">
    <citation type="journal article" date="2012" name="Front. Microbiol.">
        <title>Draft Genome Sequence of the Virulent Strain 01-B526 of the Fish Pathogen Aeromonas salmonicida.</title>
        <authorList>
            <person name="Charette S.J."/>
            <person name="Brochu F."/>
            <person name="Boyle B."/>
            <person name="Filion G."/>
            <person name="Tanaka K.H."/>
            <person name="Derome N."/>
        </authorList>
    </citation>
    <scope>NUCLEOTIDE SEQUENCE [LARGE SCALE GENOMIC DNA]</scope>
    <source>
        <strain evidence="3 4">P11</strain>
    </source>
</reference>
<dbReference type="Pfam" id="PF14478">
    <property type="entry name" value="DUF4430"/>
    <property type="match status" value="2"/>
</dbReference>
<keyword evidence="4" id="KW-1185">Reference proteome</keyword>
<dbReference type="InterPro" id="IPR027954">
    <property type="entry name" value="Transcobalamin-like_C"/>
</dbReference>